<dbReference type="Proteomes" id="UP000078200">
    <property type="component" value="Unassembled WGS sequence"/>
</dbReference>
<reference evidence="1" key="1">
    <citation type="submission" date="2020-05" db="UniProtKB">
        <authorList>
            <consortium name="EnsemblMetazoa"/>
        </authorList>
    </citation>
    <scope>IDENTIFICATION</scope>
    <source>
        <strain evidence="1">TTRI</strain>
    </source>
</reference>
<keyword evidence="2" id="KW-1185">Reference proteome</keyword>
<accession>A0A1A9VMC5</accession>
<evidence type="ECO:0000313" key="2">
    <source>
        <dbReference type="Proteomes" id="UP000078200"/>
    </source>
</evidence>
<dbReference type="EnsemblMetazoa" id="GAUT041547-RA">
    <property type="protein sequence ID" value="GAUT041547-PA"/>
    <property type="gene ID" value="GAUT041547"/>
</dbReference>
<name>A0A1A9VMC5_GLOAU</name>
<sequence length="179" mass="19226">MARLRRCCCGVNFGFSGSGAGGAGGARWGGGAGAIVGFKIIRDSCRGIQGPSASNGGLITRRVDTGGSDDCDFACCVDKVSNDVTPSVTRAGAASGFIQNETHDIITIMHYLSYARDTHIETNQTSKIRLNLQLKPLNIRTLWHSFTSSFSMDAHGTKWLTWIDYCSRKSLKLTVKGKS</sequence>
<evidence type="ECO:0000313" key="1">
    <source>
        <dbReference type="EnsemblMetazoa" id="GAUT041547-PA"/>
    </source>
</evidence>
<organism evidence="1 2">
    <name type="scientific">Glossina austeni</name>
    <name type="common">Savannah tsetse fly</name>
    <dbReference type="NCBI Taxonomy" id="7395"/>
    <lineage>
        <taxon>Eukaryota</taxon>
        <taxon>Metazoa</taxon>
        <taxon>Ecdysozoa</taxon>
        <taxon>Arthropoda</taxon>
        <taxon>Hexapoda</taxon>
        <taxon>Insecta</taxon>
        <taxon>Pterygota</taxon>
        <taxon>Neoptera</taxon>
        <taxon>Endopterygota</taxon>
        <taxon>Diptera</taxon>
        <taxon>Brachycera</taxon>
        <taxon>Muscomorpha</taxon>
        <taxon>Hippoboscoidea</taxon>
        <taxon>Glossinidae</taxon>
        <taxon>Glossina</taxon>
    </lineage>
</organism>
<proteinExistence type="predicted"/>
<dbReference type="AlphaFoldDB" id="A0A1A9VMC5"/>
<protein>
    <submittedName>
        <fullName evidence="1">Uncharacterized protein</fullName>
    </submittedName>
</protein>
<dbReference type="VEuPathDB" id="VectorBase:GAUT041547"/>